<dbReference type="Gene3D" id="6.10.160.10">
    <property type="match status" value="1"/>
</dbReference>
<organism evidence="7 8">
    <name type="scientific">Oopsacas minuta</name>
    <dbReference type="NCBI Taxonomy" id="111878"/>
    <lineage>
        <taxon>Eukaryota</taxon>
        <taxon>Metazoa</taxon>
        <taxon>Porifera</taxon>
        <taxon>Hexactinellida</taxon>
        <taxon>Hexasterophora</taxon>
        <taxon>Lyssacinosida</taxon>
        <taxon>Leucopsacidae</taxon>
        <taxon>Oopsacas</taxon>
    </lineage>
</organism>
<dbReference type="FunFam" id="1.10.1900.20:FF:000001">
    <property type="entry name" value="50S ribosomal protein L20"/>
    <property type="match status" value="1"/>
</dbReference>
<evidence type="ECO:0000313" key="8">
    <source>
        <dbReference type="Proteomes" id="UP001165289"/>
    </source>
</evidence>
<dbReference type="Gene3D" id="1.10.1900.20">
    <property type="entry name" value="Ribosomal protein L20"/>
    <property type="match status" value="1"/>
</dbReference>
<dbReference type="AlphaFoldDB" id="A0AAV7JWU1"/>
<keyword evidence="8" id="KW-1185">Reference proteome</keyword>
<dbReference type="Proteomes" id="UP001165289">
    <property type="component" value="Unassembled WGS sequence"/>
</dbReference>
<dbReference type="GO" id="GO:1990904">
    <property type="term" value="C:ribonucleoprotein complex"/>
    <property type="evidence" value="ECO:0007669"/>
    <property type="project" value="UniProtKB-KW"/>
</dbReference>
<accession>A0AAV7JWU1</accession>
<gene>
    <name evidence="7" type="ORF">LOD99_3775</name>
</gene>
<evidence type="ECO:0000313" key="7">
    <source>
        <dbReference type="EMBL" id="KAI6653250.1"/>
    </source>
</evidence>
<comment type="caution">
    <text evidence="7">The sequence shown here is derived from an EMBL/GenBank/DDBJ whole genome shotgun (WGS) entry which is preliminary data.</text>
</comment>
<dbReference type="InterPro" id="IPR005813">
    <property type="entry name" value="Ribosomal_bL20"/>
</dbReference>
<keyword evidence="2 6" id="KW-0689">Ribosomal protein</keyword>
<sequence>MSRKAMRSGMRIVRQMRRARVLALAKGFRGMAKTCYRISIRRVHRALRKSYGSRKLKKRDMRQLWITRIGAGSLQHGLPYNFFMSGIYEARIQLDKKIMSQLAMHEPFTFQGIVKIASKQFAYAAKQWRRIY</sequence>
<dbReference type="EMBL" id="JAKMXF010000288">
    <property type="protein sequence ID" value="KAI6653250.1"/>
    <property type="molecule type" value="Genomic_DNA"/>
</dbReference>
<evidence type="ECO:0000256" key="1">
    <source>
        <dbReference type="ARBA" id="ARBA00007698"/>
    </source>
</evidence>
<dbReference type="HAMAP" id="MF_00382">
    <property type="entry name" value="Ribosomal_bL20"/>
    <property type="match status" value="1"/>
</dbReference>
<dbReference type="GO" id="GO:0005840">
    <property type="term" value="C:ribosome"/>
    <property type="evidence" value="ECO:0007669"/>
    <property type="project" value="UniProtKB-KW"/>
</dbReference>
<dbReference type="PANTHER" id="PTHR10986">
    <property type="entry name" value="39S RIBOSOMAL PROTEIN L20"/>
    <property type="match status" value="1"/>
</dbReference>
<evidence type="ECO:0000256" key="5">
    <source>
        <dbReference type="ARBA" id="ARBA00076245"/>
    </source>
</evidence>
<dbReference type="SUPFAM" id="SSF74731">
    <property type="entry name" value="Ribosomal protein L20"/>
    <property type="match status" value="1"/>
</dbReference>
<reference evidence="7 8" key="1">
    <citation type="journal article" date="2023" name="BMC Biol.">
        <title>The compact genome of the sponge Oopsacas minuta (Hexactinellida) is lacking key metazoan core genes.</title>
        <authorList>
            <person name="Santini S."/>
            <person name="Schenkelaars Q."/>
            <person name="Jourda C."/>
            <person name="Duchesne M."/>
            <person name="Belahbib H."/>
            <person name="Rocher C."/>
            <person name="Selva M."/>
            <person name="Riesgo A."/>
            <person name="Vervoort M."/>
            <person name="Leys S.P."/>
            <person name="Kodjabachian L."/>
            <person name="Le Bivic A."/>
            <person name="Borchiellini C."/>
            <person name="Claverie J.M."/>
            <person name="Renard E."/>
        </authorList>
    </citation>
    <scope>NUCLEOTIDE SEQUENCE [LARGE SCALE GENOMIC DNA]</scope>
    <source>
        <strain evidence="7">SPO-2</strain>
    </source>
</reference>
<name>A0AAV7JWU1_9METZ</name>
<dbReference type="GO" id="GO:0019843">
    <property type="term" value="F:rRNA binding"/>
    <property type="evidence" value="ECO:0007669"/>
    <property type="project" value="InterPro"/>
</dbReference>
<dbReference type="InterPro" id="IPR035566">
    <property type="entry name" value="Ribosomal_protein_bL20_C"/>
</dbReference>
<evidence type="ECO:0000256" key="2">
    <source>
        <dbReference type="ARBA" id="ARBA00022980"/>
    </source>
</evidence>
<dbReference type="PRINTS" id="PR00062">
    <property type="entry name" value="RIBOSOMALL20"/>
</dbReference>
<evidence type="ECO:0000256" key="6">
    <source>
        <dbReference type="RuleBase" id="RU000561"/>
    </source>
</evidence>
<dbReference type="GO" id="GO:0006412">
    <property type="term" value="P:translation"/>
    <property type="evidence" value="ECO:0007669"/>
    <property type="project" value="InterPro"/>
</dbReference>
<evidence type="ECO:0000256" key="3">
    <source>
        <dbReference type="ARBA" id="ARBA00023274"/>
    </source>
</evidence>
<proteinExistence type="inferred from homology"/>
<evidence type="ECO:0000256" key="4">
    <source>
        <dbReference type="ARBA" id="ARBA00072767"/>
    </source>
</evidence>
<keyword evidence="3 6" id="KW-0687">Ribonucleoprotein</keyword>
<protein>
    <recommendedName>
        <fullName evidence="4">Large ribosomal subunit protein bL20m</fullName>
    </recommendedName>
    <alternativeName>
        <fullName evidence="5">39S ribosomal protein L20, mitochondrial</fullName>
    </alternativeName>
</protein>
<dbReference type="GO" id="GO:0003735">
    <property type="term" value="F:structural constituent of ribosome"/>
    <property type="evidence" value="ECO:0007669"/>
    <property type="project" value="InterPro"/>
</dbReference>
<dbReference type="CDD" id="cd07026">
    <property type="entry name" value="Ribosomal_L20"/>
    <property type="match status" value="1"/>
</dbReference>
<dbReference type="Pfam" id="PF00453">
    <property type="entry name" value="Ribosomal_L20"/>
    <property type="match status" value="1"/>
</dbReference>
<dbReference type="NCBIfam" id="TIGR01032">
    <property type="entry name" value="rplT_bact"/>
    <property type="match status" value="1"/>
</dbReference>
<comment type="similarity">
    <text evidence="1 6">Belongs to the bacterial ribosomal protein bL20 family.</text>
</comment>